<dbReference type="PROSITE" id="PS01124">
    <property type="entry name" value="HTH_ARAC_FAMILY_2"/>
    <property type="match status" value="1"/>
</dbReference>
<dbReference type="EMBL" id="CP041730">
    <property type="protein sequence ID" value="QDQ25076.1"/>
    <property type="molecule type" value="Genomic_DNA"/>
</dbReference>
<keyword evidence="1" id="KW-0805">Transcription regulation</keyword>
<dbReference type="Gene3D" id="1.10.10.60">
    <property type="entry name" value="Homeodomain-like"/>
    <property type="match status" value="1"/>
</dbReference>
<evidence type="ECO:0000256" key="1">
    <source>
        <dbReference type="ARBA" id="ARBA00023015"/>
    </source>
</evidence>
<dbReference type="SMART" id="SM00342">
    <property type="entry name" value="HTH_ARAC"/>
    <property type="match status" value="1"/>
</dbReference>
<sequence length="268" mass="30388">MCHLRRPGNHSPHASNQSDDVMTVQLILFKQASEVRVKGELHTIQPNSLVLTDDKALIASDTENWKPFVFHVGDFQDLYLGVIDLLDDAPVSMFKPAALRQIQVDEALINVALLLAEASPAAMLHFIYAYCLGCDKTYFTALLKQCVAGDQGFFDFIEANFCKPWTVTQFADELGLPVRKLNFLFHEKFGMSAKHWLLERRLNLARKLLLTTEMRVIDIAFECGFSNHAHFTDSFKKRYQRSPTELRQGRQPEVNTSFDLAPPVLSVA</sequence>
<evidence type="ECO:0000256" key="4">
    <source>
        <dbReference type="SAM" id="MobiDB-lite"/>
    </source>
</evidence>
<organism evidence="6 7">
    <name type="scientific">Chitinimonas arctica</name>
    <dbReference type="NCBI Taxonomy" id="2594795"/>
    <lineage>
        <taxon>Bacteria</taxon>
        <taxon>Pseudomonadati</taxon>
        <taxon>Pseudomonadota</taxon>
        <taxon>Betaproteobacteria</taxon>
        <taxon>Neisseriales</taxon>
        <taxon>Chitinibacteraceae</taxon>
        <taxon>Chitinimonas</taxon>
    </lineage>
</organism>
<proteinExistence type="predicted"/>
<evidence type="ECO:0000313" key="6">
    <source>
        <dbReference type="EMBL" id="QDQ25076.1"/>
    </source>
</evidence>
<dbReference type="OrthoDB" id="5464689at2"/>
<dbReference type="InterPro" id="IPR018060">
    <property type="entry name" value="HTH_AraC"/>
</dbReference>
<dbReference type="GO" id="GO:0043565">
    <property type="term" value="F:sequence-specific DNA binding"/>
    <property type="evidence" value="ECO:0007669"/>
    <property type="project" value="InterPro"/>
</dbReference>
<dbReference type="Proteomes" id="UP000317550">
    <property type="component" value="Chromosome"/>
</dbReference>
<dbReference type="InterPro" id="IPR009057">
    <property type="entry name" value="Homeodomain-like_sf"/>
</dbReference>
<protein>
    <submittedName>
        <fullName evidence="6">Helix-turn-helix transcriptional regulator</fullName>
    </submittedName>
</protein>
<keyword evidence="7" id="KW-1185">Reference proteome</keyword>
<dbReference type="AlphaFoldDB" id="A0A516SA97"/>
<dbReference type="GO" id="GO:0003700">
    <property type="term" value="F:DNA-binding transcription factor activity"/>
    <property type="evidence" value="ECO:0007669"/>
    <property type="project" value="InterPro"/>
</dbReference>
<dbReference type="InterPro" id="IPR020449">
    <property type="entry name" value="Tscrpt_reg_AraC-type_HTH"/>
</dbReference>
<gene>
    <name evidence="6" type="ORF">FNU76_01195</name>
</gene>
<evidence type="ECO:0000313" key="7">
    <source>
        <dbReference type="Proteomes" id="UP000317550"/>
    </source>
</evidence>
<dbReference type="PROSITE" id="PS00041">
    <property type="entry name" value="HTH_ARAC_FAMILY_1"/>
    <property type="match status" value="1"/>
</dbReference>
<evidence type="ECO:0000259" key="5">
    <source>
        <dbReference type="PROSITE" id="PS01124"/>
    </source>
</evidence>
<reference evidence="7" key="1">
    <citation type="submission" date="2019-07" db="EMBL/GenBank/DDBJ databases">
        <title>Chitinimonas sp. nov., isolated from Ny-Alesund, arctica soil.</title>
        <authorList>
            <person name="Xu Q."/>
            <person name="Peng F."/>
        </authorList>
    </citation>
    <scope>NUCLEOTIDE SEQUENCE [LARGE SCALE GENOMIC DNA]</scope>
    <source>
        <strain evidence="7">R3-44</strain>
    </source>
</reference>
<dbReference type="PANTHER" id="PTHR43280:SF13">
    <property type="entry name" value="HTH-TYPE TRANSCRIPTIONAL ACTIVATOR RHAR"/>
    <property type="match status" value="1"/>
</dbReference>
<dbReference type="PANTHER" id="PTHR43280">
    <property type="entry name" value="ARAC-FAMILY TRANSCRIPTIONAL REGULATOR"/>
    <property type="match status" value="1"/>
</dbReference>
<dbReference type="Pfam" id="PF12833">
    <property type="entry name" value="HTH_18"/>
    <property type="match status" value="1"/>
</dbReference>
<accession>A0A516SA97</accession>
<evidence type="ECO:0000256" key="3">
    <source>
        <dbReference type="ARBA" id="ARBA00023163"/>
    </source>
</evidence>
<feature type="domain" description="HTH araC/xylS-type" evidence="5">
    <location>
        <begin position="151"/>
        <end position="249"/>
    </location>
</feature>
<dbReference type="SUPFAM" id="SSF46689">
    <property type="entry name" value="Homeodomain-like"/>
    <property type="match status" value="1"/>
</dbReference>
<name>A0A516SA97_9NEIS</name>
<keyword evidence="3" id="KW-0804">Transcription</keyword>
<dbReference type="KEGG" id="cari:FNU76_01195"/>
<keyword evidence="2" id="KW-0238">DNA-binding</keyword>
<dbReference type="InterPro" id="IPR018062">
    <property type="entry name" value="HTH_AraC-typ_CS"/>
</dbReference>
<evidence type="ECO:0000256" key="2">
    <source>
        <dbReference type="ARBA" id="ARBA00023125"/>
    </source>
</evidence>
<feature type="region of interest" description="Disordered" evidence="4">
    <location>
        <begin position="245"/>
        <end position="268"/>
    </location>
</feature>
<dbReference type="PRINTS" id="PR00032">
    <property type="entry name" value="HTHARAC"/>
</dbReference>